<dbReference type="InterPro" id="IPR020807">
    <property type="entry name" value="PKS_DH"/>
</dbReference>
<feature type="region of interest" description="N-terminal hotdog fold" evidence="4">
    <location>
        <begin position="8"/>
        <end position="131"/>
    </location>
</feature>
<evidence type="ECO:0000256" key="1">
    <source>
        <dbReference type="ARBA" id="ARBA00022450"/>
    </source>
</evidence>
<comment type="caution">
    <text evidence="7">The sequence shown here is derived from an EMBL/GenBank/DDBJ whole genome shotgun (WGS) entry which is preliminary data.</text>
</comment>
<keyword evidence="7" id="KW-0808">Transferase</keyword>
<dbReference type="InterPro" id="IPR050091">
    <property type="entry name" value="PKS_NRPS_Biosynth_Enz"/>
</dbReference>
<evidence type="ECO:0000259" key="6">
    <source>
        <dbReference type="PROSITE" id="PS52019"/>
    </source>
</evidence>
<dbReference type="InterPro" id="IPR042104">
    <property type="entry name" value="PKS_dehydratase_sf"/>
</dbReference>
<organism evidence="7 8">
    <name type="scientific">Mycobacterium kansasii</name>
    <dbReference type="NCBI Taxonomy" id="1768"/>
    <lineage>
        <taxon>Bacteria</taxon>
        <taxon>Bacillati</taxon>
        <taxon>Actinomycetota</taxon>
        <taxon>Actinomycetes</taxon>
        <taxon>Mycobacteriales</taxon>
        <taxon>Mycobacteriaceae</taxon>
        <taxon>Mycobacterium</taxon>
    </lineage>
</organism>
<dbReference type="AlphaFoldDB" id="A0A1V3XVD9"/>
<reference evidence="7 8" key="1">
    <citation type="submission" date="2017-02" db="EMBL/GenBank/DDBJ databases">
        <title>Complete genome sequences of Mycobacterium kansasii strains isolated from rhesus macaques.</title>
        <authorList>
            <person name="Panda A."/>
            <person name="Nagaraj S."/>
            <person name="Zhao X."/>
            <person name="Tettelin H."/>
            <person name="Detolla L.J."/>
        </authorList>
    </citation>
    <scope>NUCLEOTIDE SEQUENCE [LARGE SCALE GENOMIC DNA]</scope>
    <source>
        <strain evidence="7 8">11-3469</strain>
    </source>
</reference>
<dbReference type="SMART" id="SM00826">
    <property type="entry name" value="PKS_DH"/>
    <property type="match status" value="1"/>
</dbReference>
<dbReference type="GO" id="GO:0006633">
    <property type="term" value="P:fatty acid biosynthetic process"/>
    <property type="evidence" value="ECO:0007669"/>
    <property type="project" value="TreeGrafter"/>
</dbReference>
<dbReference type="GO" id="GO:0005886">
    <property type="term" value="C:plasma membrane"/>
    <property type="evidence" value="ECO:0007669"/>
    <property type="project" value="TreeGrafter"/>
</dbReference>
<dbReference type="InterPro" id="IPR049900">
    <property type="entry name" value="PKS_mFAS_DH"/>
</dbReference>
<accession>A0A1V3XVD9</accession>
<protein>
    <submittedName>
        <fullName evidence="7">Phthiocerol synthesis polyketide synthase type I PpsD domain protein</fullName>
        <ecNumber evidence="7">2.3.1.41</ecNumber>
    </submittedName>
</protein>
<feature type="active site" description="Proton donor; for dehydratase activity" evidence="4">
    <location>
        <position position="205"/>
    </location>
</feature>
<dbReference type="EC" id="2.3.1.41" evidence="7"/>
<evidence type="ECO:0000256" key="3">
    <source>
        <dbReference type="ARBA" id="ARBA00023268"/>
    </source>
</evidence>
<dbReference type="Pfam" id="PF14765">
    <property type="entry name" value="PS-DH"/>
    <property type="match status" value="1"/>
</dbReference>
<dbReference type="PANTHER" id="PTHR43775">
    <property type="entry name" value="FATTY ACID SYNTHASE"/>
    <property type="match status" value="1"/>
</dbReference>
<feature type="region of interest" description="Disordered" evidence="5">
    <location>
        <begin position="316"/>
        <end position="339"/>
    </location>
</feature>
<proteinExistence type="predicted"/>
<keyword evidence="7" id="KW-0012">Acyltransferase</keyword>
<dbReference type="PANTHER" id="PTHR43775:SF37">
    <property type="entry name" value="SI:DKEY-61P9.11"/>
    <property type="match status" value="1"/>
</dbReference>
<feature type="active site" description="Proton acceptor; for dehydratase activity" evidence="4">
    <location>
        <position position="40"/>
    </location>
</feature>
<dbReference type="Pfam" id="PF21089">
    <property type="entry name" value="PKS_DH_N"/>
    <property type="match status" value="1"/>
</dbReference>
<keyword evidence="3" id="KW-0511">Multifunctional enzyme</keyword>
<dbReference type="EMBL" id="MVBN01000001">
    <property type="protein sequence ID" value="OOK83193.1"/>
    <property type="molecule type" value="Genomic_DNA"/>
</dbReference>
<dbReference type="GO" id="GO:0005737">
    <property type="term" value="C:cytoplasm"/>
    <property type="evidence" value="ECO:0007669"/>
    <property type="project" value="TreeGrafter"/>
</dbReference>
<gene>
    <name evidence="7" type="ORF">BZL29_1182</name>
</gene>
<evidence type="ECO:0000256" key="5">
    <source>
        <dbReference type="SAM" id="MobiDB-lite"/>
    </source>
</evidence>
<keyword evidence="1" id="KW-0596">Phosphopantetheine</keyword>
<evidence type="ECO:0000256" key="2">
    <source>
        <dbReference type="ARBA" id="ARBA00022553"/>
    </source>
</evidence>
<evidence type="ECO:0000313" key="8">
    <source>
        <dbReference type="Proteomes" id="UP000188532"/>
    </source>
</evidence>
<dbReference type="InterPro" id="IPR049551">
    <property type="entry name" value="PKS_DH_C"/>
</dbReference>
<dbReference type="GO" id="GO:0071770">
    <property type="term" value="P:DIM/DIP cell wall layer assembly"/>
    <property type="evidence" value="ECO:0007669"/>
    <property type="project" value="TreeGrafter"/>
</dbReference>
<keyword evidence="2" id="KW-0597">Phosphoprotein</keyword>
<name>A0A1V3XVD9_MYCKA</name>
<dbReference type="GO" id="GO:0004312">
    <property type="term" value="F:fatty acid synthase activity"/>
    <property type="evidence" value="ECO:0007669"/>
    <property type="project" value="TreeGrafter"/>
</dbReference>
<feature type="region of interest" description="C-terminal hotdog fold" evidence="4">
    <location>
        <begin position="144"/>
        <end position="292"/>
    </location>
</feature>
<dbReference type="GO" id="GO:0004315">
    <property type="term" value="F:3-oxoacyl-[acyl-carrier-protein] synthase activity"/>
    <property type="evidence" value="ECO:0007669"/>
    <property type="project" value="UniProtKB-EC"/>
</dbReference>
<dbReference type="InterPro" id="IPR049552">
    <property type="entry name" value="PKS_DH_N"/>
</dbReference>
<dbReference type="PROSITE" id="PS52019">
    <property type="entry name" value="PKS_MFAS_DH"/>
    <property type="match status" value="1"/>
</dbReference>
<feature type="domain" description="PKS/mFAS DH" evidence="6">
    <location>
        <begin position="8"/>
        <end position="292"/>
    </location>
</feature>
<evidence type="ECO:0000313" key="7">
    <source>
        <dbReference type="EMBL" id="OOK83193.1"/>
    </source>
</evidence>
<sequence length="339" mass="36210">MSELAATHPLLGAHIEMPSGGTHVWQADVGTDVSPWLADHKVFGQPIMPAAGFAEIALAAGAEALGLSADTIGINQFEVEQMLPLDNHTQLTTQLIRNGDSQIRVEIYSRSPNGDFRRHATARVEQAAPDAARTRPVLHRSSTAATVSPADFYALLRQTGQHHGPAFAALSRISRLSDGSAETEITLPDEAPRHPGYRLHPSMLDAALQSLGAAIPDDEVAGSAEASYLPVSFDKVRVYRDIGRHLTCRAQLANLDGGAGKLGNVALIDDAGQVAAEIDGIYLRRVERRAVPLPLPQKIFDAEWIEGPIAVEAGPGRDARPHPAVGWCSPTRPRIAESG</sequence>
<dbReference type="Gene3D" id="3.10.129.110">
    <property type="entry name" value="Polyketide synthase dehydratase"/>
    <property type="match status" value="1"/>
</dbReference>
<dbReference type="Proteomes" id="UP000188532">
    <property type="component" value="Unassembled WGS sequence"/>
</dbReference>
<evidence type="ECO:0000256" key="4">
    <source>
        <dbReference type="PROSITE-ProRule" id="PRU01363"/>
    </source>
</evidence>